<dbReference type="Proteomes" id="UP001209476">
    <property type="component" value="Unassembled WGS sequence"/>
</dbReference>
<accession>A0AAW5V0X8</accession>
<organism evidence="1 2">
    <name type="scientific">Segatella copri</name>
    <dbReference type="NCBI Taxonomy" id="165179"/>
    <lineage>
        <taxon>Bacteria</taxon>
        <taxon>Pseudomonadati</taxon>
        <taxon>Bacteroidota</taxon>
        <taxon>Bacteroidia</taxon>
        <taxon>Bacteroidales</taxon>
        <taxon>Prevotellaceae</taxon>
        <taxon>Segatella</taxon>
    </lineage>
</organism>
<evidence type="ECO:0008006" key="3">
    <source>
        <dbReference type="Google" id="ProtNLM"/>
    </source>
</evidence>
<reference evidence="1" key="1">
    <citation type="submission" date="2022-11" db="EMBL/GenBank/DDBJ databases">
        <title>Genomic repertoires linked with pathogenic potency of arthritogenic Prevotella copri isolated from the gut of rheumatoid arthritis patients.</title>
        <authorList>
            <person name="Nii T."/>
            <person name="Maeda Y."/>
            <person name="Motooka D."/>
            <person name="Naito M."/>
            <person name="Matsumoto Y."/>
            <person name="Ogawa T."/>
            <person name="Oguro-Igashira E."/>
            <person name="Kishikawa T."/>
            <person name="Yamashita M."/>
            <person name="Koizumi S."/>
            <person name="Kurakawa T."/>
            <person name="Okumura R."/>
            <person name="Kayama H."/>
            <person name="Murakami M."/>
            <person name="Sakaguchi T."/>
            <person name="Das B."/>
            <person name="Nakamura S."/>
            <person name="Okada Y."/>
            <person name="Kumanogoh A."/>
            <person name="Takeda K."/>
        </authorList>
    </citation>
    <scope>NUCLEOTIDE SEQUENCE</scope>
    <source>
        <strain evidence="1">RA-N001-16</strain>
    </source>
</reference>
<dbReference type="AlphaFoldDB" id="A0AAW5V0X8"/>
<dbReference type="InterPro" id="IPR029060">
    <property type="entry name" value="PIN-like_dom_sf"/>
</dbReference>
<sequence>MAMIYLLVDTCVLSDIMRQYNPLSQYSELSEKVYLKKNMLRMINSVISDKDGQTGLIVTSTFAFLELINKFDKIFELEIEERKISLARIIATIKQPPSWLVIDDMDVDTAKNFCNVPNTIESGEHISSDDAVHIATALQRGYDIYLLTSDHVLKALKINHITVITD</sequence>
<evidence type="ECO:0000313" key="2">
    <source>
        <dbReference type="Proteomes" id="UP001209476"/>
    </source>
</evidence>
<comment type="caution">
    <text evidence="1">The sequence shown here is derived from an EMBL/GenBank/DDBJ whole genome shotgun (WGS) entry which is preliminary data.</text>
</comment>
<dbReference type="CDD" id="cd09854">
    <property type="entry name" value="PIN_VapC-like"/>
    <property type="match status" value="1"/>
</dbReference>
<dbReference type="SUPFAM" id="SSF88723">
    <property type="entry name" value="PIN domain-like"/>
    <property type="match status" value="1"/>
</dbReference>
<name>A0AAW5V0X8_9BACT</name>
<protein>
    <recommendedName>
        <fullName evidence="3">PIN domain-containing protein</fullName>
    </recommendedName>
</protein>
<gene>
    <name evidence="1" type="ORF">ONS98_10770</name>
</gene>
<proteinExistence type="predicted"/>
<dbReference type="Gene3D" id="3.40.50.1010">
    <property type="entry name" value="5'-nuclease"/>
    <property type="match status" value="1"/>
</dbReference>
<evidence type="ECO:0000313" key="1">
    <source>
        <dbReference type="EMBL" id="MCW4165685.1"/>
    </source>
</evidence>
<dbReference type="RefSeq" id="WP_153084201.1">
    <property type="nucleotide sequence ID" value="NZ_CP134814.1"/>
</dbReference>
<dbReference type="EMBL" id="JAPDUM010000001">
    <property type="protein sequence ID" value="MCW4165685.1"/>
    <property type="molecule type" value="Genomic_DNA"/>
</dbReference>